<name>A0A2T0H1F5_ACTMO</name>
<feature type="transmembrane region" description="Helical" evidence="7">
    <location>
        <begin position="37"/>
        <end position="59"/>
    </location>
</feature>
<dbReference type="RefSeq" id="WP_106112036.1">
    <property type="nucleotide sequence ID" value="NZ_PVSR01000001.1"/>
</dbReference>
<evidence type="ECO:0000256" key="8">
    <source>
        <dbReference type="SAM" id="MobiDB-lite"/>
    </source>
</evidence>
<feature type="site" description="Important for catalytic activity" evidence="7">
    <location>
        <position position="291"/>
    </location>
</feature>
<sequence length="408" mass="43966">MNDDLGLFADDAGQEPDPREREDVERERFRRRRRRRLVTALAGVLVLLVVAGGAVYGVLQLVTLGSYPDYEGSGTGRVVVEVQQGDTTSAIARTLAEEDVVASPAAFVKAAEGNEKITAIQPGFYSMRERMSGAAAVRRIVSDEARAGRVEIRGGMRFADHVGPDGEVVPGVLSLLARASCGAGENEGSGDCVGKEELAGAAAETPLGELGVPDWALAEAKRAPDPQRRLEGLVLPGIYHVKPTAGAPEILRSVLNSSFEKMRAAGLPDIAEGTGHSPYELVKIASLVQSEAIRKDFGRVARVIENRLDIDMRLQLDSTINYLLEEPSLLTEDEHRAKEGPYNTYRVTGLPPTPISAPSTEAIEAAADPPEGDWKYFVKCQKDGTSCFSETIEGHERAKDKAERNGAY</sequence>
<keyword evidence="6 7" id="KW-0961">Cell wall biogenesis/degradation</keyword>
<accession>A0A2T0H1F5</accession>
<evidence type="ECO:0000256" key="6">
    <source>
        <dbReference type="ARBA" id="ARBA00023316"/>
    </source>
</evidence>
<dbReference type="STRING" id="1050202.GCA_000384035_01088"/>
<dbReference type="InParanoid" id="A0A2T0H1F5"/>
<keyword evidence="4 7" id="KW-0472">Membrane</keyword>
<comment type="function">
    <text evidence="7">Functions as a peptidoglycan terminase that cleaves nascent peptidoglycan strands endolytically to terminate their elongation.</text>
</comment>
<evidence type="ECO:0000313" key="9">
    <source>
        <dbReference type="EMBL" id="PRW65167.1"/>
    </source>
</evidence>
<keyword evidence="5 7" id="KW-0456">Lyase</keyword>
<dbReference type="Proteomes" id="UP000239352">
    <property type="component" value="Unassembled WGS sequence"/>
</dbReference>
<evidence type="ECO:0000256" key="2">
    <source>
        <dbReference type="ARBA" id="ARBA00022692"/>
    </source>
</evidence>
<evidence type="ECO:0000256" key="1">
    <source>
        <dbReference type="ARBA" id="ARBA00022475"/>
    </source>
</evidence>
<evidence type="ECO:0000313" key="10">
    <source>
        <dbReference type="Proteomes" id="UP000239352"/>
    </source>
</evidence>
<dbReference type="Gene3D" id="3.30.1490.480">
    <property type="entry name" value="Endolytic murein transglycosylase"/>
    <property type="match status" value="1"/>
</dbReference>
<evidence type="ECO:0000256" key="3">
    <source>
        <dbReference type="ARBA" id="ARBA00022989"/>
    </source>
</evidence>
<comment type="similarity">
    <text evidence="7">Belongs to the transglycosylase MltG family.</text>
</comment>
<proteinExistence type="inferred from homology"/>
<dbReference type="FunCoup" id="A0A2T0H1F5">
    <property type="interactions" value="4"/>
</dbReference>
<reference evidence="9 10" key="1">
    <citation type="submission" date="2018-03" db="EMBL/GenBank/DDBJ databases">
        <title>Actinopolyspora mortivallis from Sahara, screening for active biomolecules.</title>
        <authorList>
            <person name="Selama O."/>
            <person name="Wellington E.M.H."/>
            <person name="Hacene H."/>
        </authorList>
    </citation>
    <scope>NUCLEOTIDE SEQUENCE [LARGE SCALE GENOMIC DNA]</scope>
    <source>
        <strain evidence="9 10">M5A</strain>
    </source>
</reference>
<organism evidence="9 10">
    <name type="scientific">Actinopolyspora mortivallis</name>
    <dbReference type="NCBI Taxonomy" id="33906"/>
    <lineage>
        <taxon>Bacteria</taxon>
        <taxon>Bacillati</taxon>
        <taxon>Actinomycetota</taxon>
        <taxon>Actinomycetes</taxon>
        <taxon>Actinopolysporales</taxon>
        <taxon>Actinopolysporaceae</taxon>
        <taxon>Actinopolyspora</taxon>
    </lineage>
</organism>
<dbReference type="AlphaFoldDB" id="A0A2T0H1F5"/>
<keyword evidence="10" id="KW-1185">Reference proteome</keyword>
<dbReference type="GO" id="GO:0005886">
    <property type="term" value="C:plasma membrane"/>
    <property type="evidence" value="ECO:0007669"/>
    <property type="project" value="UniProtKB-SubCell"/>
</dbReference>
<keyword evidence="1 7" id="KW-1003">Cell membrane</keyword>
<comment type="subcellular location">
    <subcellularLocation>
        <location evidence="7">Cell membrane</location>
        <topology evidence="7">Single-pass membrane protein</topology>
    </subcellularLocation>
</comment>
<evidence type="ECO:0000256" key="5">
    <source>
        <dbReference type="ARBA" id="ARBA00023239"/>
    </source>
</evidence>
<dbReference type="HAMAP" id="MF_02065">
    <property type="entry name" value="MltG"/>
    <property type="match status" value="1"/>
</dbReference>
<dbReference type="GO" id="GO:0071555">
    <property type="term" value="P:cell wall organization"/>
    <property type="evidence" value="ECO:0007669"/>
    <property type="project" value="UniProtKB-KW"/>
</dbReference>
<dbReference type="GO" id="GO:0009252">
    <property type="term" value="P:peptidoglycan biosynthetic process"/>
    <property type="evidence" value="ECO:0007669"/>
    <property type="project" value="UniProtKB-UniRule"/>
</dbReference>
<evidence type="ECO:0000256" key="4">
    <source>
        <dbReference type="ARBA" id="ARBA00023136"/>
    </source>
</evidence>
<comment type="caution">
    <text evidence="9">The sequence shown here is derived from an EMBL/GenBank/DDBJ whole genome shotgun (WGS) entry which is preliminary data.</text>
</comment>
<feature type="compositionally biased region" description="Basic and acidic residues" evidence="8">
    <location>
        <begin position="16"/>
        <end position="28"/>
    </location>
</feature>
<keyword evidence="2 7" id="KW-0812">Transmembrane</keyword>
<dbReference type="Pfam" id="PF02618">
    <property type="entry name" value="YceG"/>
    <property type="match status" value="1"/>
</dbReference>
<dbReference type="GO" id="GO:0008932">
    <property type="term" value="F:lytic endotransglycosylase activity"/>
    <property type="evidence" value="ECO:0007669"/>
    <property type="project" value="UniProtKB-UniRule"/>
</dbReference>
<dbReference type="EC" id="4.2.2.29" evidence="7"/>
<feature type="region of interest" description="Disordered" evidence="8">
    <location>
        <begin position="1"/>
        <end position="28"/>
    </location>
</feature>
<gene>
    <name evidence="7" type="primary">mltG</name>
    <name evidence="9" type="ORF">CEP50_01165</name>
</gene>
<dbReference type="PANTHER" id="PTHR30518">
    <property type="entry name" value="ENDOLYTIC MUREIN TRANSGLYCOSYLASE"/>
    <property type="match status" value="1"/>
</dbReference>
<dbReference type="EMBL" id="PVSR01000001">
    <property type="protein sequence ID" value="PRW65167.1"/>
    <property type="molecule type" value="Genomic_DNA"/>
</dbReference>
<keyword evidence="3 7" id="KW-1133">Transmembrane helix</keyword>
<dbReference type="PANTHER" id="PTHR30518:SF2">
    <property type="entry name" value="ENDOLYTIC MUREIN TRANSGLYCOSYLASE"/>
    <property type="match status" value="1"/>
</dbReference>
<evidence type="ECO:0000256" key="7">
    <source>
        <dbReference type="HAMAP-Rule" id="MF_02065"/>
    </source>
</evidence>
<comment type="catalytic activity">
    <reaction evidence="7">
        <text>a peptidoglycan chain = a peptidoglycan chain with N-acetyl-1,6-anhydromuramyl-[peptide] at the reducing end + a peptidoglycan chain with N-acetylglucosamine at the non-reducing end.</text>
        <dbReference type="EC" id="4.2.2.29"/>
    </reaction>
</comment>
<dbReference type="InterPro" id="IPR003770">
    <property type="entry name" value="MLTG-like"/>
</dbReference>
<protein>
    <recommendedName>
        <fullName evidence="7">Endolytic murein transglycosylase</fullName>
        <ecNumber evidence="7">4.2.2.29</ecNumber>
    </recommendedName>
    <alternativeName>
        <fullName evidence="7">Peptidoglycan lytic transglycosylase</fullName>
    </alternativeName>
    <alternativeName>
        <fullName evidence="7">Peptidoglycan polymerization terminase</fullName>
    </alternativeName>
</protein>